<evidence type="ECO:0000313" key="1">
    <source>
        <dbReference type="EMBL" id="KAK4031122.1"/>
    </source>
</evidence>
<gene>
    <name evidence="1" type="ORF">OUZ56_024660</name>
</gene>
<proteinExistence type="predicted"/>
<organism evidence="1 2">
    <name type="scientific">Daphnia magna</name>
    <dbReference type="NCBI Taxonomy" id="35525"/>
    <lineage>
        <taxon>Eukaryota</taxon>
        <taxon>Metazoa</taxon>
        <taxon>Ecdysozoa</taxon>
        <taxon>Arthropoda</taxon>
        <taxon>Crustacea</taxon>
        <taxon>Branchiopoda</taxon>
        <taxon>Diplostraca</taxon>
        <taxon>Cladocera</taxon>
        <taxon>Anomopoda</taxon>
        <taxon>Daphniidae</taxon>
        <taxon>Daphnia</taxon>
    </lineage>
</organism>
<dbReference type="EMBL" id="JAOYFB010000039">
    <property type="protein sequence ID" value="KAK4031122.1"/>
    <property type="molecule type" value="Genomic_DNA"/>
</dbReference>
<name>A0ABR0B169_9CRUS</name>
<sequence length="92" mass="10079">MCLMIPGMWHAHVDVLVVSQEDPSSHLSLVDDIPVSTHTSAVGVDLKQPNIVFILTWVLMTVPVLRSPAGFWSLHCRFSLGVEVVAMRQAGT</sequence>
<dbReference type="Proteomes" id="UP001234178">
    <property type="component" value="Unassembled WGS sequence"/>
</dbReference>
<reference evidence="1 2" key="1">
    <citation type="journal article" date="2023" name="Nucleic Acids Res.">
        <title>The hologenome of Daphnia magna reveals possible DNA methylation and microbiome-mediated evolution of the host genome.</title>
        <authorList>
            <person name="Chaturvedi A."/>
            <person name="Li X."/>
            <person name="Dhandapani V."/>
            <person name="Marshall H."/>
            <person name="Kissane S."/>
            <person name="Cuenca-Cambronero M."/>
            <person name="Asole G."/>
            <person name="Calvet F."/>
            <person name="Ruiz-Romero M."/>
            <person name="Marangio P."/>
            <person name="Guigo R."/>
            <person name="Rago D."/>
            <person name="Mirbahai L."/>
            <person name="Eastwood N."/>
            <person name="Colbourne J.K."/>
            <person name="Zhou J."/>
            <person name="Mallon E."/>
            <person name="Orsini L."/>
        </authorList>
    </citation>
    <scope>NUCLEOTIDE SEQUENCE [LARGE SCALE GENOMIC DNA]</scope>
    <source>
        <strain evidence="1">LRV0_1</strain>
    </source>
</reference>
<comment type="caution">
    <text evidence="1">The sequence shown here is derived from an EMBL/GenBank/DDBJ whole genome shotgun (WGS) entry which is preliminary data.</text>
</comment>
<keyword evidence="2" id="KW-1185">Reference proteome</keyword>
<protein>
    <submittedName>
        <fullName evidence="1">Uncharacterized protein</fullName>
    </submittedName>
</protein>
<evidence type="ECO:0000313" key="2">
    <source>
        <dbReference type="Proteomes" id="UP001234178"/>
    </source>
</evidence>
<accession>A0ABR0B169</accession>